<dbReference type="Gene3D" id="3.40.50.450">
    <property type="match status" value="1"/>
</dbReference>
<evidence type="ECO:0000313" key="4">
    <source>
        <dbReference type="Proteomes" id="UP000565205"/>
    </source>
</evidence>
<dbReference type="EMBL" id="JABXXQ010000220">
    <property type="protein sequence ID" value="NVN30795.1"/>
    <property type="molecule type" value="Genomic_DNA"/>
</dbReference>
<evidence type="ECO:0000313" key="1">
    <source>
        <dbReference type="EMBL" id="MBB3175313.1"/>
    </source>
</evidence>
<dbReference type="GO" id="GO:0016740">
    <property type="term" value="F:transferase activity"/>
    <property type="evidence" value="ECO:0007669"/>
    <property type="project" value="UniProtKB-KW"/>
</dbReference>
<protein>
    <submittedName>
        <fullName evidence="1">Nucleoside 2-deoxyribosyltransferase</fullName>
    </submittedName>
</protein>
<dbReference type="RefSeq" id="WP_176624619.1">
    <property type="nucleotide sequence ID" value="NZ_JABXXQ010000220.1"/>
</dbReference>
<sequence length="176" mass="18176">MRRVYLAGPDVFLPRPWERGEVLRAICAQYGLEGVFPLDGSEPGDAIPPAAVIAAANEAHIRNCDAVLANLTPFRGASADAGTVYEVGFARGLGRPVVGYSNDARTYEQRCAQGPADGLAVEAFGLAENLMIACGVDALYACTVAEGALWTDLAGVHLAARRIAGLLSGTSAGATG</sequence>
<dbReference type="EMBL" id="JACHXV010000025">
    <property type="protein sequence ID" value="MBB3175313.1"/>
    <property type="molecule type" value="Genomic_DNA"/>
</dbReference>
<keyword evidence="1" id="KW-0808">Transferase</keyword>
<proteinExistence type="predicted"/>
<gene>
    <name evidence="1" type="ORF">FHR90_003167</name>
    <name evidence="2" type="ORF">HUK83_10685</name>
</gene>
<name>A0A839V3F8_9PROT</name>
<keyword evidence="3" id="KW-1185">Reference proteome</keyword>
<dbReference type="SUPFAM" id="SSF52309">
    <property type="entry name" value="N-(deoxy)ribosyltransferase-like"/>
    <property type="match status" value="1"/>
</dbReference>
<dbReference type="InterPro" id="IPR051239">
    <property type="entry name" value="2'-dNMP_N-hydrolase"/>
</dbReference>
<accession>A0A839V3F8</accession>
<organism evidence="1 3">
    <name type="scientific">Endobacter medicaginis</name>
    <dbReference type="NCBI Taxonomy" id="1181271"/>
    <lineage>
        <taxon>Bacteria</taxon>
        <taxon>Pseudomonadati</taxon>
        <taxon>Pseudomonadota</taxon>
        <taxon>Alphaproteobacteria</taxon>
        <taxon>Acetobacterales</taxon>
        <taxon>Acetobacteraceae</taxon>
        <taxon>Endobacter</taxon>
    </lineage>
</organism>
<dbReference type="Proteomes" id="UP000557688">
    <property type="component" value="Unassembled WGS sequence"/>
</dbReference>
<dbReference type="Proteomes" id="UP000565205">
    <property type="component" value="Unassembled WGS sequence"/>
</dbReference>
<dbReference type="GO" id="GO:0070694">
    <property type="term" value="F:5-hydroxymethyl-dUMP N-hydrolase activity"/>
    <property type="evidence" value="ECO:0007669"/>
    <property type="project" value="TreeGrafter"/>
</dbReference>
<dbReference type="PANTHER" id="PTHR15364">
    <property type="entry name" value="2'-DEOXYNUCLEOSIDE 5'-PHOSPHATE N-HYDROLASE 1"/>
    <property type="match status" value="1"/>
</dbReference>
<evidence type="ECO:0000313" key="2">
    <source>
        <dbReference type="EMBL" id="NVN30795.1"/>
    </source>
</evidence>
<dbReference type="AlphaFoldDB" id="A0A839V3F8"/>
<comment type="caution">
    <text evidence="1">The sequence shown here is derived from an EMBL/GenBank/DDBJ whole genome shotgun (WGS) entry which is preliminary data.</text>
</comment>
<dbReference type="PANTHER" id="PTHR15364:SF0">
    <property type="entry name" value="2'-DEOXYNUCLEOSIDE 5'-PHOSPHATE N-HYDROLASE 1"/>
    <property type="match status" value="1"/>
</dbReference>
<dbReference type="InterPro" id="IPR007710">
    <property type="entry name" value="Nucleoside_deoxyribTrfase"/>
</dbReference>
<dbReference type="Pfam" id="PF05014">
    <property type="entry name" value="Nuc_deoxyrib_tr"/>
    <property type="match status" value="1"/>
</dbReference>
<reference evidence="1 3" key="2">
    <citation type="submission" date="2020-08" db="EMBL/GenBank/DDBJ databases">
        <title>Genomic Encyclopedia of Type Strains, Phase III (KMG-III): the genomes of soil and plant-associated and newly described type strains.</title>
        <authorList>
            <person name="Whitman W."/>
        </authorList>
    </citation>
    <scope>NUCLEOTIDE SEQUENCE [LARGE SCALE GENOMIC DNA]</scope>
    <source>
        <strain evidence="1 3">CECT 8088</strain>
    </source>
</reference>
<evidence type="ECO:0000313" key="3">
    <source>
        <dbReference type="Proteomes" id="UP000557688"/>
    </source>
</evidence>
<dbReference type="GO" id="GO:0009159">
    <property type="term" value="P:deoxyribonucleoside monophosphate catabolic process"/>
    <property type="evidence" value="ECO:0007669"/>
    <property type="project" value="TreeGrafter"/>
</dbReference>
<reference evidence="2 4" key="1">
    <citation type="submission" date="2020-06" db="EMBL/GenBank/DDBJ databases">
        <title>Description of novel acetic acid bacteria.</title>
        <authorList>
            <person name="Sombolestani A."/>
        </authorList>
    </citation>
    <scope>NUCLEOTIDE SEQUENCE [LARGE SCALE GENOMIC DNA]</scope>
    <source>
        <strain evidence="2 4">LMG 26838</strain>
    </source>
</reference>